<comment type="function">
    <text evidence="6">One of the early assembly proteins it binds 23S rRNA. One of the proteins that surrounds the polypeptide exit tunnel on the outside of the ribosome. Forms the main docking site for trigger factor binding to the ribosome.</text>
</comment>
<keyword evidence="3 6" id="KW-0694">RNA-binding</keyword>
<dbReference type="InterPro" id="IPR013025">
    <property type="entry name" value="Ribosomal_uL23-like"/>
</dbReference>
<dbReference type="EMBL" id="QUAH01000006">
    <property type="protein sequence ID" value="RFT15917.1"/>
    <property type="molecule type" value="Genomic_DNA"/>
</dbReference>
<comment type="subunit">
    <text evidence="6">Part of the 50S ribosomal subunit. Contacts protein L29, and trigger factor when it is bound to the ribosome.</text>
</comment>
<evidence type="ECO:0000256" key="4">
    <source>
        <dbReference type="ARBA" id="ARBA00022980"/>
    </source>
</evidence>
<sequence length="98" mass="11482">MTKDPRDIILRPLITEKSTRLKESHREVCFEVAPEANKIEVKKAVEELFKVKVERVTIVNLQGKTKRLGRTLGRTKDRRKAYVKLRPGEKMIEYFEAV</sequence>
<evidence type="ECO:0000313" key="7">
    <source>
        <dbReference type="EMBL" id="RFT15917.1"/>
    </source>
</evidence>
<dbReference type="GO" id="GO:0003735">
    <property type="term" value="F:structural constituent of ribosome"/>
    <property type="evidence" value="ECO:0007669"/>
    <property type="project" value="InterPro"/>
</dbReference>
<organism evidence="7 8">
    <name type="scientific">Candidatus Saccharicenans subterraneus</name>
    <dbReference type="NCBI Taxonomy" id="2508984"/>
    <lineage>
        <taxon>Bacteria</taxon>
        <taxon>Candidatus Aminicenantota</taxon>
        <taxon>Candidatus Aminicenantia</taxon>
        <taxon>Candidatus Aminicenantales</taxon>
        <taxon>Candidatus Saccharicenantaceae</taxon>
        <taxon>Candidatus Saccharicenans</taxon>
    </lineage>
</organism>
<dbReference type="GO" id="GO:0005840">
    <property type="term" value="C:ribosome"/>
    <property type="evidence" value="ECO:0007669"/>
    <property type="project" value="UniProtKB-KW"/>
</dbReference>
<keyword evidence="4 6" id="KW-0689">Ribosomal protein</keyword>
<keyword evidence="2 6" id="KW-0699">rRNA-binding</keyword>
<dbReference type="NCBIfam" id="NF004363">
    <property type="entry name" value="PRK05738.2-4"/>
    <property type="match status" value="1"/>
</dbReference>
<dbReference type="NCBIfam" id="NF004359">
    <property type="entry name" value="PRK05738.1-3"/>
    <property type="match status" value="1"/>
</dbReference>
<dbReference type="InterPro" id="IPR012677">
    <property type="entry name" value="Nucleotide-bd_a/b_plait_sf"/>
</dbReference>
<dbReference type="HAMAP" id="MF_01369_B">
    <property type="entry name" value="Ribosomal_uL23_B"/>
    <property type="match status" value="1"/>
</dbReference>
<dbReference type="Gene3D" id="3.30.70.330">
    <property type="match status" value="1"/>
</dbReference>
<gene>
    <name evidence="6" type="primary">rplW</name>
    <name evidence="7" type="ORF">OP8BY_2315</name>
</gene>
<dbReference type="FunFam" id="3.30.70.330:FF:000001">
    <property type="entry name" value="50S ribosomal protein L23"/>
    <property type="match status" value="1"/>
</dbReference>
<evidence type="ECO:0000256" key="3">
    <source>
        <dbReference type="ARBA" id="ARBA00022884"/>
    </source>
</evidence>
<dbReference type="Proteomes" id="UP000257323">
    <property type="component" value="Unassembled WGS sequence"/>
</dbReference>
<comment type="caution">
    <text evidence="7">The sequence shown here is derived from an EMBL/GenBank/DDBJ whole genome shotgun (WGS) entry which is preliminary data.</text>
</comment>
<evidence type="ECO:0000313" key="8">
    <source>
        <dbReference type="Proteomes" id="UP000257323"/>
    </source>
</evidence>
<dbReference type="GO" id="GO:0019843">
    <property type="term" value="F:rRNA binding"/>
    <property type="evidence" value="ECO:0007669"/>
    <property type="project" value="UniProtKB-UniRule"/>
</dbReference>
<dbReference type="PANTHER" id="PTHR11620">
    <property type="entry name" value="60S RIBOSOMAL PROTEIN L23A"/>
    <property type="match status" value="1"/>
</dbReference>
<evidence type="ECO:0000256" key="2">
    <source>
        <dbReference type="ARBA" id="ARBA00022730"/>
    </source>
</evidence>
<dbReference type="AlphaFoldDB" id="A0A3E2BMQ4"/>
<dbReference type="SUPFAM" id="SSF54189">
    <property type="entry name" value="Ribosomal proteins S24e, L23 and L15e"/>
    <property type="match status" value="1"/>
</dbReference>
<accession>A0A3E2BMQ4</accession>
<evidence type="ECO:0000256" key="1">
    <source>
        <dbReference type="ARBA" id="ARBA00006700"/>
    </source>
</evidence>
<dbReference type="NCBIfam" id="NF004366">
    <property type="entry name" value="PRK05738.3-2"/>
    <property type="match status" value="1"/>
</dbReference>
<protein>
    <recommendedName>
        <fullName evidence="6">Large ribosomal subunit protein uL23</fullName>
    </recommendedName>
</protein>
<evidence type="ECO:0000256" key="6">
    <source>
        <dbReference type="HAMAP-Rule" id="MF_01369"/>
    </source>
</evidence>
<evidence type="ECO:0000256" key="5">
    <source>
        <dbReference type="ARBA" id="ARBA00023274"/>
    </source>
</evidence>
<dbReference type="InterPro" id="IPR012678">
    <property type="entry name" value="Ribosomal_uL23/eL15/eS24_sf"/>
</dbReference>
<dbReference type="GO" id="GO:0006412">
    <property type="term" value="P:translation"/>
    <property type="evidence" value="ECO:0007669"/>
    <property type="project" value="UniProtKB-UniRule"/>
</dbReference>
<name>A0A3E2BMQ4_9BACT</name>
<comment type="similarity">
    <text evidence="1 6">Belongs to the universal ribosomal protein uL23 family.</text>
</comment>
<dbReference type="GO" id="GO:1990904">
    <property type="term" value="C:ribonucleoprotein complex"/>
    <property type="evidence" value="ECO:0007669"/>
    <property type="project" value="UniProtKB-KW"/>
</dbReference>
<dbReference type="Pfam" id="PF00276">
    <property type="entry name" value="Ribosomal_L23"/>
    <property type="match status" value="1"/>
</dbReference>
<keyword evidence="5 6" id="KW-0687">Ribonucleoprotein</keyword>
<reference evidence="7 8" key="1">
    <citation type="submission" date="2018-08" db="EMBL/GenBank/DDBJ databases">
        <title>Genome analysis of the thermophilic bacterium of the candidate phylum Aminicenantes from deep subsurface aquifer revealed its physiology and ecological role.</title>
        <authorList>
            <person name="Kadnikov V.V."/>
            <person name="Mardanov A.V."/>
            <person name="Beletsky A.V."/>
            <person name="Karnachuk O.V."/>
            <person name="Ravin N.V."/>
        </authorList>
    </citation>
    <scope>NUCLEOTIDE SEQUENCE [LARGE SCALE GENOMIC DNA]</scope>
    <source>
        <strain evidence="7">BY38</strain>
    </source>
</reference>
<proteinExistence type="inferred from homology"/>